<dbReference type="AlphaFoldDB" id="A0ABD0YLM8"/>
<evidence type="ECO:0000256" key="1">
    <source>
        <dbReference type="SAM" id="MobiDB-lite"/>
    </source>
</evidence>
<dbReference type="SUPFAM" id="SSF52540">
    <property type="entry name" value="P-loop containing nucleoside triphosphate hydrolases"/>
    <property type="match status" value="1"/>
</dbReference>
<dbReference type="Proteomes" id="UP001558652">
    <property type="component" value="Unassembled WGS sequence"/>
</dbReference>
<proteinExistence type="predicted"/>
<evidence type="ECO:0000313" key="4">
    <source>
        <dbReference type="Proteomes" id="UP001558652"/>
    </source>
</evidence>
<feature type="region of interest" description="Disordered" evidence="1">
    <location>
        <begin position="310"/>
        <end position="331"/>
    </location>
</feature>
<keyword evidence="4" id="KW-1185">Reference proteome</keyword>
<dbReference type="InterPro" id="IPR003593">
    <property type="entry name" value="AAA+_ATPase"/>
</dbReference>
<dbReference type="InterPro" id="IPR050304">
    <property type="entry name" value="MT-severing_AAA_ATPase"/>
</dbReference>
<accession>A0ABD0YLM8</accession>
<reference evidence="3 4" key="1">
    <citation type="submission" date="2024-07" db="EMBL/GenBank/DDBJ databases">
        <title>Chromosome-level genome assembly of the water stick insect Ranatra chinensis (Heteroptera: Nepidae).</title>
        <authorList>
            <person name="Liu X."/>
        </authorList>
    </citation>
    <scope>NUCLEOTIDE SEQUENCE [LARGE SCALE GENOMIC DNA]</scope>
    <source>
        <strain evidence="3">Cailab_2021Rc</strain>
        <tissue evidence="3">Muscle</tissue>
    </source>
</reference>
<dbReference type="EMBL" id="JBFDAA010000005">
    <property type="protein sequence ID" value="KAL1132114.1"/>
    <property type="molecule type" value="Genomic_DNA"/>
</dbReference>
<organism evidence="3 4">
    <name type="scientific">Ranatra chinensis</name>
    <dbReference type="NCBI Taxonomy" id="642074"/>
    <lineage>
        <taxon>Eukaryota</taxon>
        <taxon>Metazoa</taxon>
        <taxon>Ecdysozoa</taxon>
        <taxon>Arthropoda</taxon>
        <taxon>Hexapoda</taxon>
        <taxon>Insecta</taxon>
        <taxon>Pterygota</taxon>
        <taxon>Neoptera</taxon>
        <taxon>Paraneoptera</taxon>
        <taxon>Hemiptera</taxon>
        <taxon>Heteroptera</taxon>
        <taxon>Panheteroptera</taxon>
        <taxon>Nepomorpha</taxon>
        <taxon>Nepidae</taxon>
        <taxon>Ranatrinae</taxon>
        <taxon>Ranatra</taxon>
    </lineage>
</organism>
<evidence type="ECO:0000259" key="2">
    <source>
        <dbReference type="SMART" id="SM00382"/>
    </source>
</evidence>
<dbReference type="Pfam" id="PF00004">
    <property type="entry name" value="AAA"/>
    <property type="match status" value="1"/>
</dbReference>
<dbReference type="PANTHER" id="PTHR23074">
    <property type="entry name" value="AAA DOMAIN-CONTAINING"/>
    <property type="match status" value="1"/>
</dbReference>
<feature type="compositionally biased region" description="Polar residues" evidence="1">
    <location>
        <begin position="311"/>
        <end position="325"/>
    </location>
</feature>
<dbReference type="Gene3D" id="3.40.50.300">
    <property type="entry name" value="P-loop containing nucleotide triphosphate hydrolases"/>
    <property type="match status" value="1"/>
</dbReference>
<sequence>MIKSTLRTNNGNGFEDIAGLDGVKAILRKSVLLPMSFPTLFHGGRKPWTQILLFGPPGTGKSKMASSLASEANAEFYSISSADLLSSWVGESEKMIKELFEYTRTKKDKCIVFIDEIDSICRKRTNREGDHTRSMKNQLLVEFDQNLSTEANCFVLCATNCPWDIDSAFMRRFQRRIYVPLPDREARLTLMKNKCAGINNDMSDDDWNSVLDKTEGYSGSDLVNVANYALQEPLGEIENNEEWIVVAGGKWKPAPANALGSFSVPLSSVPPDKVDIKNKLKKLNNEHKFYTFYNKCIYIRTDHSAERMPSRLQQGDCTDTENSFETGIREI</sequence>
<dbReference type="SMART" id="SM00382">
    <property type="entry name" value="AAA"/>
    <property type="match status" value="1"/>
</dbReference>
<feature type="domain" description="AAA+ ATPase" evidence="2">
    <location>
        <begin position="47"/>
        <end position="183"/>
    </location>
</feature>
<dbReference type="Gene3D" id="1.10.8.60">
    <property type="match status" value="1"/>
</dbReference>
<comment type="caution">
    <text evidence="3">The sequence shown here is derived from an EMBL/GenBank/DDBJ whole genome shotgun (WGS) entry which is preliminary data.</text>
</comment>
<dbReference type="InterPro" id="IPR003959">
    <property type="entry name" value="ATPase_AAA_core"/>
</dbReference>
<evidence type="ECO:0000313" key="3">
    <source>
        <dbReference type="EMBL" id="KAL1132114.1"/>
    </source>
</evidence>
<protein>
    <recommendedName>
        <fullName evidence="2">AAA+ ATPase domain-containing protein</fullName>
    </recommendedName>
</protein>
<dbReference type="PANTHER" id="PTHR23074:SF72">
    <property type="entry name" value="VACUOLAR PROTEIN SORTING-ASSOCIATED PROTEIN 4B"/>
    <property type="match status" value="1"/>
</dbReference>
<dbReference type="InterPro" id="IPR027417">
    <property type="entry name" value="P-loop_NTPase"/>
</dbReference>
<name>A0ABD0YLM8_9HEMI</name>
<gene>
    <name evidence="3" type="ORF">AAG570_010072</name>
</gene>